<name>A0A9E9LTN2_9BURK</name>
<dbReference type="PROSITE" id="PS01175">
    <property type="entry name" value="RIBONUCLEASE_II"/>
    <property type="match status" value="1"/>
</dbReference>
<dbReference type="GO" id="GO:0006402">
    <property type="term" value="P:mRNA catabolic process"/>
    <property type="evidence" value="ECO:0007669"/>
    <property type="project" value="TreeGrafter"/>
</dbReference>
<dbReference type="PANTHER" id="PTHR23355:SF9">
    <property type="entry name" value="DIS3-LIKE EXONUCLEASE 2"/>
    <property type="match status" value="1"/>
</dbReference>
<organism evidence="11 12">
    <name type="scientific">Oxalobacter vibrioformis</name>
    <dbReference type="NCBI Taxonomy" id="933080"/>
    <lineage>
        <taxon>Bacteria</taxon>
        <taxon>Pseudomonadati</taxon>
        <taxon>Pseudomonadota</taxon>
        <taxon>Betaproteobacteria</taxon>
        <taxon>Burkholderiales</taxon>
        <taxon>Oxalobacteraceae</taxon>
        <taxon>Oxalobacter</taxon>
    </lineage>
</organism>
<keyword evidence="3 8" id="KW-0963">Cytoplasm</keyword>
<protein>
    <recommendedName>
        <fullName evidence="8">Ribonuclease R</fullName>
        <shortName evidence="8">RNase R</shortName>
        <ecNumber evidence="8">3.1.13.1</ecNumber>
    </recommendedName>
</protein>
<keyword evidence="6 8" id="KW-0269">Exonuclease</keyword>
<evidence type="ECO:0000256" key="9">
    <source>
        <dbReference type="SAM" id="MobiDB-lite"/>
    </source>
</evidence>
<evidence type="ECO:0000256" key="5">
    <source>
        <dbReference type="ARBA" id="ARBA00022801"/>
    </source>
</evidence>
<dbReference type="GO" id="GO:0005829">
    <property type="term" value="C:cytosol"/>
    <property type="evidence" value="ECO:0007669"/>
    <property type="project" value="TreeGrafter"/>
</dbReference>
<dbReference type="Pfam" id="PF00575">
    <property type="entry name" value="S1"/>
    <property type="match status" value="1"/>
</dbReference>
<dbReference type="SMART" id="SM00357">
    <property type="entry name" value="CSP"/>
    <property type="match status" value="1"/>
</dbReference>
<dbReference type="GO" id="GO:0003723">
    <property type="term" value="F:RNA binding"/>
    <property type="evidence" value="ECO:0007669"/>
    <property type="project" value="UniProtKB-UniRule"/>
</dbReference>
<comment type="similarity">
    <text evidence="8">Belongs to the RNR ribonuclease family. RNase R subfamily.</text>
</comment>
<evidence type="ECO:0000313" key="12">
    <source>
        <dbReference type="Proteomes" id="UP001156215"/>
    </source>
</evidence>
<evidence type="ECO:0000259" key="10">
    <source>
        <dbReference type="PROSITE" id="PS50126"/>
    </source>
</evidence>
<evidence type="ECO:0000313" key="11">
    <source>
        <dbReference type="EMBL" id="WAW09440.1"/>
    </source>
</evidence>
<dbReference type="SMART" id="SM00955">
    <property type="entry name" value="RNB"/>
    <property type="match status" value="1"/>
</dbReference>
<evidence type="ECO:0000256" key="1">
    <source>
        <dbReference type="ARBA" id="ARBA00001849"/>
    </source>
</evidence>
<dbReference type="InterPro" id="IPR013223">
    <property type="entry name" value="RNase_B_OB_dom"/>
</dbReference>
<feature type="region of interest" description="Disordered" evidence="9">
    <location>
        <begin position="778"/>
        <end position="827"/>
    </location>
</feature>
<dbReference type="GO" id="GO:0008859">
    <property type="term" value="F:exoribonuclease II activity"/>
    <property type="evidence" value="ECO:0007669"/>
    <property type="project" value="UniProtKB-UniRule"/>
</dbReference>
<dbReference type="InterPro" id="IPR011129">
    <property type="entry name" value="CSD"/>
</dbReference>
<feature type="region of interest" description="Disordered" evidence="9">
    <location>
        <begin position="746"/>
        <end position="765"/>
    </location>
</feature>
<evidence type="ECO:0000256" key="2">
    <source>
        <dbReference type="ARBA" id="ARBA00004496"/>
    </source>
</evidence>
<feature type="compositionally biased region" description="Polar residues" evidence="9">
    <location>
        <begin position="797"/>
        <end position="807"/>
    </location>
</feature>
<dbReference type="InterPro" id="IPR003029">
    <property type="entry name" value="S1_domain"/>
</dbReference>
<dbReference type="InterPro" id="IPR050180">
    <property type="entry name" value="RNR_Ribonuclease"/>
</dbReference>
<dbReference type="InterPro" id="IPR001900">
    <property type="entry name" value="RNase_II/R"/>
</dbReference>
<dbReference type="NCBIfam" id="TIGR02063">
    <property type="entry name" value="RNase_R"/>
    <property type="match status" value="1"/>
</dbReference>
<comment type="subcellular location">
    <subcellularLocation>
        <location evidence="2 8">Cytoplasm</location>
    </subcellularLocation>
</comment>
<dbReference type="PROSITE" id="PS50126">
    <property type="entry name" value="S1"/>
    <property type="match status" value="1"/>
</dbReference>
<dbReference type="EC" id="3.1.13.1" evidence="8"/>
<dbReference type="Pfam" id="PF08206">
    <property type="entry name" value="OB_RNB"/>
    <property type="match status" value="1"/>
</dbReference>
<proteinExistence type="inferred from homology"/>
<dbReference type="KEGG" id="ovb:NB640_09315"/>
<feature type="compositionally biased region" description="Basic residues" evidence="9">
    <location>
        <begin position="814"/>
        <end position="827"/>
    </location>
</feature>
<evidence type="ECO:0000256" key="8">
    <source>
        <dbReference type="HAMAP-Rule" id="MF_01895"/>
    </source>
</evidence>
<keyword evidence="12" id="KW-1185">Reference proteome</keyword>
<dbReference type="InterPro" id="IPR004476">
    <property type="entry name" value="RNase_II/RNase_R"/>
</dbReference>
<dbReference type="Proteomes" id="UP001156215">
    <property type="component" value="Chromosome"/>
</dbReference>
<dbReference type="PANTHER" id="PTHR23355">
    <property type="entry name" value="RIBONUCLEASE"/>
    <property type="match status" value="1"/>
</dbReference>
<sequence length="827" mass="92244">MSRYPYPIPSREEILDALRNATGSQSAKTIAKTLHVKRGEIEGLTRRLEAMQRDGQLNFTEAGGYSIRNSTRFIVGQVSSHRDGYGFLLPDEGGDDIYLSEKEMQKVMNGDRVQVRVIASDRRGRFEGTIVEVLTRAHTHVVGRLLHENGTWLIAPEDRRIAHDIIVEKPPKNAQAGQFVNAKLLTQPSRYAQPLGQIVEVLGDMDDPGIEIEIAVRKFGLPHIFSKEAMDRANSLPDTVQPADLTDRVDLRDVPFVTIDGEDARDFDDAVYCEPVEMGKTTGYRLLVAIADVSHYVKPNDPIDKDALLRSTSVYFPRRVIPMLPEKLSNGLCSLNPDVDRLALVCDMVVSAEGKPDFYQFYPAVIKSAARMTYTAVASILESPRGPEAAIHANVVPHIRNLFSVYRVLFEAREKRGAIDFETVETYIVSNPEGKIEKILPRVRNDAHKLIEECMLAANVCAADLLIRHHHPGTYRIHAAPGEEKLDQIRAFLGPLGLRLGGGNSPQPSDYAVLIKQVMPRPDAPLLQTMLLRSMQQAIYSPDNVGHFGLAYKAYTHFTSPIRRYPDLLVHRAIKAILQGKRYEPTGIDRRLLNKNVSNAMRRQMNKDKLEGRATGTAEDSIWHALGLHCSANERRADEASRDVEAWLKCYFIKDKLGEHFTGTVSGVTSFGIFVQLDDLFIEGLVHITDLGSDYYHFDEVRHELRGERSGVRYQLTDRVTVQVSRVDLDSRQIDLVIISGPFKGGKEGAAQGQGQGTASAPPPVLFDRFKKRGIARVSEKGNLPPGVAAAKRKSNTTRSNNDSVPSFSGKPKSGAKRAETRKRKRR</sequence>
<dbReference type="Pfam" id="PF17876">
    <property type="entry name" value="CSD2"/>
    <property type="match status" value="1"/>
</dbReference>
<dbReference type="Pfam" id="PF00773">
    <property type="entry name" value="RNB"/>
    <property type="match status" value="1"/>
</dbReference>
<dbReference type="InterPro" id="IPR040476">
    <property type="entry name" value="CSD2"/>
</dbReference>
<keyword evidence="4 8" id="KW-0540">Nuclease</keyword>
<dbReference type="SMART" id="SM00316">
    <property type="entry name" value="S1"/>
    <property type="match status" value="2"/>
</dbReference>
<dbReference type="Gene3D" id="2.40.50.140">
    <property type="entry name" value="Nucleic acid-binding proteins"/>
    <property type="match status" value="2"/>
</dbReference>
<dbReference type="InterPro" id="IPR012340">
    <property type="entry name" value="NA-bd_OB-fold"/>
</dbReference>
<dbReference type="RefSeq" id="WP_269308437.1">
    <property type="nucleotide sequence ID" value="NZ_CP098242.1"/>
</dbReference>
<dbReference type="NCBIfam" id="TIGR00358">
    <property type="entry name" value="3_prime_RNase"/>
    <property type="match status" value="1"/>
</dbReference>
<reference evidence="11" key="1">
    <citation type="journal article" date="2022" name="Front. Microbiol.">
        <title>New perspectives on an old grouping: The genomic and phenotypic variability of Oxalobacter formigenes and the implications for calcium oxalate stone prevention.</title>
        <authorList>
            <person name="Chmiel J.A."/>
            <person name="Carr C."/>
            <person name="Stuivenberg G.A."/>
            <person name="Venema R."/>
            <person name="Chanyi R.M."/>
            <person name="Al K.F."/>
            <person name="Giguere D."/>
            <person name="Say H."/>
            <person name="Akouris P.P."/>
            <person name="Dominguez Romero S.A."/>
            <person name="Kwong A."/>
            <person name="Tai V."/>
            <person name="Koval S.F."/>
            <person name="Razvi H."/>
            <person name="Bjazevic J."/>
            <person name="Burton J.P."/>
        </authorList>
    </citation>
    <scope>NUCLEOTIDE SEQUENCE</scope>
    <source>
        <strain evidence="11">WoOx3</strain>
    </source>
</reference>
<feature type="domain" description="S1 motif" evidence="10">
    <location>
        <begin position="658"/>
        <end position="739"/>
    </location>
</feature>
<accession>A0A9E9LTN2</accession>
<keyword evidence="7 8" id="KW-0694">RNA-binding</keyword>
<gene>
    <name evidence="8 11" type="primary">rnr</name>
    <name evidence="11" type="ORF">NB640_09315</name>
</gene>
<dbReference type="InterPro" id="IPR011805">
    <property type="entry name" value="RNase_R"/>
</dbReference>
<dbReference type="AlphaFoldDB" id="A0A9E9LTN2"/>
<keyword evidence="5 8" id="KW-0378">Hydrolase</keyword>
<evidence type="ECO:0000256" key="6">
    <source>
        <dbReference type="ARBA" id="ARBA00022839"/>
    </source>
</evidence>
<comment type="catalytic activity">
    <reaction evidence="1 8">
        <text>Exonucleolytic cleavage in the 3'- to 5'-direction to yield nucleoside 5'-phosphates.</text>
        <dbReference type="EC" id="3.1.13.1"/>
    </reaction>
</comment>
<dbReference type="SUPFAM" id="SSF50249">
    <property type="entry name" value="Nucleic acid-binding proteins"/>
    <property type="match status" value="3"/>
</dbReference>
<dbReference type="EMBL" id="CP098242">
    <property type="protein sequence ID" value="WAW09440.1"/>
    <property type="molecule type" value="Genomic_DNA"/>
</dbReference>
<dbReference type="CDD" id="cd04471">
    <property type="entry name" value="S1_RNase_R"/>
    <property type="match status" value="1"/>
</dbReference>
<comment type="function">
    <text evidence="8">3'-5' exoribonuclease that releases 5'-nucleoside monophosphates and is involved in maturation of structured RNAs.</text>
</comment>
<evidence type="ECO:0000256" key="7">
    <source>
        <dbReference type="ARBA" id="ARBA00022884"/>
    </source>
</evidence>
<evidence type="ECO:0000256" key="3">
    <source>
        <dbReference type="ARBA" id="ARBA00022490"/>
    </source>
</evidence>
<evidence type="ECO:0000256" key="4">
    <source>
        <dbReference type="ARBA" id="ARBA00022722"/>
    </source>
</evidence>
<dbReference type="HAMAP" id="MF_01895">
    <property type="entry name" value="RNase_R"/>
    <property type="match status" value="1"/>
</dbReference>
<dbReference type="InterPro" id="IPR022966">
    <property type="entry name" value="RNase_II/R_CS"/>
</dbReference>